<protein>
    <submittedName>
        <fullName evidence="1">Uncharacterized protein</fullName>
    </submittedName>
</protein>
<reference evidence="1 2" key="1">
    <citation type="submission" date="2015-01" db="EMBL/GenBank/DDBJ databases">
        <title>Evolution of Trichinella species and genotypes.</title>
        <authorList>
            <person name="Korhonen P.K."/>
            <person name="Edoardo P."/>
            <person name="Giuseppe L.R."/>
            <person name="Gasser R.B."/>
        </authorList>
    </citation>
    <scope>NUCLEOTIDE SEQUENCE [LARGE SCALE GENOMIC DNA]</scope>
    <source>
        <strain evidence="1">ISS120</strain>
    </source>
</reference>
<name>A0A0V0Z088_TRIBR</name>
<dbReference type="Proteomes" id="UP000054653">
    <property type="component" value="Unassembled WGS sequence"/>
</dbReference>
<evidence type="ECO:0000313" key="2">
    <source>
        <dbReference type="Proteomes" id="UP000054653"/>
    </source>
</evidence>
<comment type="caution">
    <text evidence="1">The sequence shown here is derived from an EMBL/GenBank/DDBJ whole genome shotgun (WGS) entry which is preliminary data.</text>
</comment>
<dbReference type="EMBL" id="JYDI01004751">
    <property type="protein sequence ID" value="KRY05870.1"/>
    <property type="molecule type" value="Genomic_DNA"/>
</dbReference>
<accession>A0A0V0Z088</accession>
<organism evidence="1 2">
    <name type="scientific">Trichinella britovi</name>
    <name type="common">Parasitic roundworm</name>
    <dbReference type="NCBI Taxonomy" id="45882"/>
    <lineage>
        <taxon>Eukaryota</taxon>
        <taxon>Metazoa</taxon>
        <taxon>Ecdysozoa</taxon>
        <taxon>Nematoda</taxon>
        <taxon>Enoplea</taxon>
        <taxon>Dorylaimia</taxon>
        <taxon>Trichinellida</taxon>
        <taxon>Trichinellidae</taxon>
        <taxon>Trichinella</taxon>
    </lineage>
</organism>
<sequence>MALDAMKCLLFSKWKSDIFDAENVSFAETGSLCFR</sequence>
<keyword evidence="2" id="KW-1185">Reference proteome</keyword>
<proteinExistence type="predicted"/>
<evidence type="ECO:0000313" key="1">
    <source>
        <dbReference type="EMBL" id="KRY05870.1"/>
    </source>
</evidence>
<gene>
    <name evidence="1" type="ORF">T03_271</name>
</gene>
<dbReference type="AlphaFoldDB" id="A0A0V0Z088"/>